<dbReference type="EMBL" id="JAIUJS010000004">
    <property type="protein sequence ID" value="MCA0153511.1"/>
    <property type="molecule type" value="Genomic_DNA"/>
</dbReference>
<evidence type="ECO:0000256" key="1">
    <source>
        <dbReference type="SAM" id="SignalP"/>
    </source>
</evidence>
<accession>A0ABS7Y0Q2</accession>
<feature type="signal peptide" evidence="1">
    <location>
        <begin position="1"/>
        <end position="20"/>
    </location>
</feature>
<dbReference type="InterPro" id="IPR012341">
    <property type="entry name" value="6hp_glycosidase-like_sf"/>
</dbReference>
<organism evidence="3 4">
    <name type="scientific">Winogradskyella vincentii</name>
    <dbReference type="NCBI Taxonomy" id="2877122"/>
    <lineage>
        <taxon>Bacteria</taxon>
        <taxon>Pseudomonadati</taxon>
        <taxon>Bacteroidota</taxon>
        <taxon>Flavobacteriia</taxon>
        <taxon>Flavobacteriales</taxon>
        <taxon>Flavobacteriaceae</taxon>
        <taxon>Winogradskyella</taxon>
    </lineage>
</organism>
<dbReference type="RefSeq" id="WP_224478470.1">
    <property type="nucleotide sequence ID" value="NZ_JAIUJS010000004.1"/>
</dbReference>
<feature type="chain" id="PRO_5046977638" evidence="1">
    <location>
        <begin position="21"/>
        <end position="797"/>
    </location>
</feature>
<dbReference type="InterPro" id="IPR008928">
    <property type="entry name" value="6-hairpin_glycosidase_sf"/>
</dbReference>
<reference evidence="4" key="1">
    <citation type="submission" date="2023-07" db="EMBL/GenBank/DDBJ databases">
        <authorList>
            <person name="Yue Y."/>
        </authorList>
    </citation>
    <scope>NUCLEOTIDE SEQUENCE [LARGE SCALE GENOMIC DNA]</scope>
    <source>
        <strain evidence="4">2Y89</strain>
    </source>
</reference>
<dbReference type="InterPro" id="IPR035396">
    <property type="entry name" value="Bac_rhamnosid6H"/>
</dbReference>
<sequence length="797" mass="90232">MRILLILILASALIVSCSQKENTNLNDLSIGSTSISGKKEYLTSPYVTAGNRVYIVGHQDGSFPDLGWHIKGEMGGIWNHPIKLMDGFDIKFYDAIDTLHLDKAKSFTNYPMASKFNYHWEKRNIEIERWQYIPDKKQGAVIQLIIKNLGGEQKLKLKFTGTSDLRPTWLGERTDMIDGKDQAIFDQKFQAWKVKDSLNPWHTVYGSDLEFEQESRTNSYPTKDNTSINSLEDTLFLFAGETHIVNYYVAGSYTSEKDAIDTYIALKEGVNSNFSSKLNRYNELANQSKLSIPDKDIEEAFEWLKYNCDWLVRKVPEIGTGITAGIPDYPWWFGVDSEYALKGYMAIGQTDAVYETIRLLDSLSEATNGNGRIVHEVSTNGAVFNKGNINETPQFASLIWEVYQWNGDKDFLITYFPTIKKGLKWLMTENDANNNLFPDGYGMMEIHGMDSEMIDVAAYTQRAFVDASKIAHELGENELSEEYSLTANKIKQKINSEFWSDEFNSYADFIGTDEQALHLIEDAIKRAETLNKPWAVEELKATKTAILKNPSAESRPFVLHHNWVVNTPMEMNIADKDKAEKALKTTEKFVNPFGVFVTGIDRDESAGSDDGSFKGTKVFSYTGAVMTLPTSVQAVAENNYGNPDKALNYIQRMTRTFSYAFPGSIYEVSPDYGMITQAWNIYGFAVPIVQQFFGIKPQAQNKKIIISPQMPEKWDNASIENVIVSDNSISVHYSKSNGTLKLTVDQKNPEWEVEIIMPKSKGKTTFKIIKSTIQPVTDNENIIVKTKSKSTELILKY</sequence>
<proteinExistence type="predicted"/>
<name>A0ABS7Y0Q2_9FLAO</name>
<dbReference type="Gene3D" id="1.50.10.10">
    <property type="match status" value="1"/>
</dbReference>
<dbReference type="Pfam" id="PF17389">
    <property type="entry name" value="Bac_rhamnosid6H"/>
    <property type="match status" value="1"/>
</dbReference>
<keyword evidence="4" id="KW-1185">Reference proteome</keyword>
<dbReference type="SUPFAM" id="SSF48208">
    <property type="entry name" value="Six-hairpin glycosidases"/>
    <property type="match status" value="1"/>
</dbReference>
<keyword evidence="1" id="KW-0732">Signal</keyword>
<dbReference type="Proteomes" id="UP001198402">
    <property type="component" value="Unassembled WGS sequence"/>
</dbReference>
<gene>
    <name evidence="3" type="ORF">LBV24_09815</name>
</gene>
<feature type="domain" description="Alpha-L-rhamnosidase six-hairpin glycosidase" evidence="2">
    <location>
        <begin position="359"/>
        <end position="508"/>
    </location>
</feature>
<evidence type="ECO:0000313" key="4">
    <source>
        <dbReference type="Proteomes" id="UP001198402"/>
    </source>
</evidence>
<evidence type="ECO:0000259" key="2">
    <source>
        <dbReference type="Pfam" id="PF17389"/>
    </source>
</evidence>
<protein>
    <submittedName>
        <fullName evidence="3">Glycogen debranching protein</fullName>
    </submittedName>
</protein>
<evidence type="ECO:0000313" key="3">
    <source>
        <dbReference type="EMBL" id="MCA0153511.1"/>
    </source>
</evidence>
<comment type="caution">
    <text evidence="3">The sequence shown here is derived from an EMBL/GenBank/DDBJ whole genome shotgun (WGS) entry which is preliminary data.</text>
</comment>
<dbReference type="PROSITE" id="PS51257">
    <property type="entry name" value="PROKAR_LIPOPROTEIN"/>
    <property type="match status" value="1"/>
</dbReference>